<gene>
    <name evidence="3" type="ORF">CAUJ_LOCUS7212</name>
</gene>
<keyword evidence="2" id="KW-0732">Signal</keyword>
<accession>A0A8S1H755</accession>
<dbReference type="OrthoDB" id="5791188at2759"/>
<feature type="region of interest" description="Disordered" evidence="1">
    <location>
        <begin position="131"/>
        <end position="157"/>
    </location>
</feature>
<proteinExistence type="predicted"/>
<name>A0A8S1H755_9PELO</name>
<dbReference type="Proteomes" id="UP000835052">
    <property type="component" value="Unassembled WGS sequence"/>
</dbReference>
<evidence type="ECO:0000256" key="1">
    <source>
        <dbReference type="SAM" id="MobiDB-lite"/>
    </source>
</evidence>
<evidence type="ECO:0000313" key="3">
    <source>
        <dbReference type="EMBL" id="CAD6191293.1"/>
    </source>
</evidence>
<reference evidence="3" key="1">
    <citation type="submission" date="2020-10" db="EMBL/GenBank/DDBJ databases">
        <authorList>
            <person name="Kikuchi T."/>
        </authorList>
    </citation>
    <scope>NUCLEOTIDE SEQUENCE</scope>
    <source>
        <strain evidence="3">NKZ352</strain>
    </source>
</reference>
<comment type="caution">
    <text evidence="3">The sequence shown here is derived from an EMBL/GenBank/DDBJ whole genome shotgun (WGS) entry which is preliminary data.</text>
</comment>
<dbReference type="EMBL" id="CAJGYM010000020">
    <property type="protein sequence ID" value="CAD6191293.1"/>
    <property type="molecule type" value="Genomic_DNA"/>
</dbReference>
<keyword evidence="4" id="KW-1185">Reference proteome</keyword>
<protein>
    <submittedName>
        <fullName evidence="3">Uncharacterized protein</fullName>
    </submittedName>
</protein>
<sequence length="571" mass="64117">MAVFRSGLIWAMLQRSVRLLALLLSPTVFTFPEDSIDKIDHVEAEETQIVITTTKQGSLENLKISIELVDIQRSAQLAPLQLNGLLLMVTRGRYTVPFLRPDAWYGLKFRSEKVLEGKNIVHEEERLVRTAARGSQGVSSAGGAHGEGLDSSPYSQGLSSHLLPNDKHIEIKLHRKLDGEDETGESLYVTAAWKKDFERSNITVGVVKLRVLCEDSDTREDIRLKGDEDTVTVEITIDHEYDIKEVDAKTHLVEAHIVPHKCHRLCWQSKVVFLSLFGNFSQNVEEHCEQIAGTTRTAHLREISNYTIQDQRLIVETEKLGNAEDGVVKLEATFLGVNQSEVFHQTFNTRLFDGRYVLPLEGDGLFAVKYEYTMTKPFHYNAKANFVVDSLAGDPPFNGSDLLNKSLTHKDEFPFVHLSFHPASQGQSDDDFRNSSTNSTSYIRISRSPEYINHEIKIRLKSPCGGNSTVNVLLDDHQPEYEVDVGDVLCSVAPTSSKSHFCDRNATTTSICRDELCLTPSVRVGSESYRASRQCVSVVEKFPPLEQSSPCSLYSILVISFMILDLSLFLY</sequence>
<dbReference type="AlphaFoldDB" id="A0A8S1H755"/>
<feature type="chain" id="PRO_5035851918" evidence="2">
    <location>
        <begin position="31"/>
        <end position="571"/>
    </location>
</feature>
<evidence type="ECO:0000313" key="4">
    <source>
        <dbReference type="Proteomes" id="UP000835052"/>
    </source>
</evidence>
<feature type="signal peptide" evidence="2">
    <location>
        <begin position="1"/>
        <end position="30"/>
    </location>
</feature>
<organism evidence="3 4">
    <name type="scientific">Caenorhabditis auriculariae</name>
    <dbReference type="NCBI Taxonomy" id="2777116"/>
    <lineage>
        <taxon>Eukaryota</taxon>
        <taxon>Metazoa</taxon>
        <taxon>Ecdysozoa</taxon>
        <taxon>Nematoda</taxon>
        <taxon>Chromadorea</taxon>
        <taxon>Rhabditida</taxon>
        <taxon>Rhabditina</taxon>
        <taxon>Rhabditomorpha</taxon>
        <taxon>Rhabditoidea</taxon>
        <taxon>Rhabditidae</taxon>
        <taxon>Peloderinae</taxon>
        <taxon>Caenorhabditis</taxon>
    </lineage>
</organism>
<evidence type="ECO:0000256" key="2">
    <source>
        <dbReference type="SAM" id="SignalP"/>
    </source>
</evidence>